<dbReference type="InterPro" id="IPR043917">
    <property type="entry name" value="DUF5753"/>
</dbReference>
<dbReference type="GO" id="GO:0003677">
    <property type="term" value="F:DNA binding"/>
    <property type="evidence" value="ECO:0007669"/>
    <property type="project" value="UniProtKB-KW"/>
</dbReference>
<dbReference type="Pfam" id="PF19054">
    <property type="entry name" value="DUF5753"/>
    <property type="match status" value="1"/>
</dbReference>
<dbReference type="SMART" id="SM00530">
    <property type="entry name" value="HTH_XRE"/>
    <property type="match status" value="1"/>
</dbReference>
<keyword evidence="4" id="KW-1185">Reference proteome</keyword>
<name>A0A0B5EMI3_STRA4</name>
<dbReference type="Proteomes" id="UP000031523">
    <property type="component" value="Chromosome"/>
</dbReference>
<dbReference type="InterPro" id="IPR010982">
    <property type="entry name" value="Lambda_DNA-bd_dom_sf"/>
</dbReference>
<dbReference type="EMBL" id="CP010519">
    <property type="protein sequence ID" value="AJE82754.1"/>
    <property type="molecule type" value="Genomic_DNA"/>
</dbReference>
<evidence type="ECO:0000256" key="1">
    <source>
        <dbReference type="SAM" id="MobiDB-lite"/>
    </source>
</evidence>
<dbReference type="Pfam" id="PF13560">
    <property type="entry name" value="HTH_31"/>
    <property type="match status" value="1"/>
</dbReference>
<dbReference type="KEGG" id="sals:SLNWT_2378"/>
<dbReference type="AlphaFoldDB" id="A0A0B5EMI3"/>
<dbReference type="CDD" id="cd00093">
    <property type="entry name" value="HTH_XRE"/>
    <property type="match status" value="1"/>
</dbReference>
<evidence type="ECO:0000313" key="4">
    <source>
        <dbReference type="Proteomes" id="UP000031523"/>
    </source>
</evidence>
<organism evidence="3 4">
    <name type="scientific">Streptomyces albus (strain ATCC 21838 / DSM 41398 / FERM P-419 / JCM 4703 / NBRC 107858)</name>
    <dbReference type="NCBI Taxonomy" id="1081613"/>
    <lineage>
        <taxon>Bacteria</taxon>
        <taxon>Bacillati</taxon>
        <taxon>Actinomycetota</taxon>
        <taxon>Actinomycetes</taxon>
        <taxon>Kitasatosporales</taxon>
        <taxon>Streptomycetaceae</taxon>
        <taxon>Streptomyces</taxon>
    </lineage>
</organism>
<evidence type="ECO:0000259" key="2">
    <source>
        <dbReference type="PROSITE" id="PS50943"/>
    </source>
</evidence>
<dbReference type="PROSITE" id="PS50943">
    <property type="entry name" value="HTH_CROC1"/>
    <property type="match status" value="1"/>
</dbReference>
<dbReference type="Gene3D" id="1.10.260.40">
    <property type="entry name" value="lambda repressor-like DNA-binding domains"/>
    <property type="match status" value="1"/>
</dbReference>
<protein>
    <submittedName>
        <fullName evidence="3">DNA-binding protein</fullName>
    </submittedName>
</protein>
<accession>A0A0B5EMI3</accession>
<dbReference type="SUPFAM" id="SSF47413">
    <property type="entry name" value="lambda repressor-like DNA-binding domains"/>
    <property type="match status" value="1"/>
</dbReference>
<sequence>MPEIPEPTEGEREEGEGQGQPAGRDEREPQPSDSLRTFGAVVQALREHAGLSRAEFATLVRFSKHTVESVELGRRMPDEDFVERAEDATGNTGALRMAFRRLSRGEPGLAAWFQRWARLEKRALYLSTYECRLVPGLLQSSGYSRVAFGNSIPPLSDQQLEAQVRSRLERQRLIHEHTNVSFSFVMEEFIVRRQLGGPEVTHEQLGLILSLGELRNVTVQIMPTASVEHAGLDGPLALLELPDGKRLAYSEGQKNGRLISEVREVAILHQRYATLRTQALNHDASMSLLREIRRAL</sequence>
<reference evidence="3 4" key="1">
    <citation type="submission" date="2015-01" db="EMBL/GenBank/DDBJ databases">
        <title>Enhanced salinomycin production by adjusting the supply of polyketide extender units in Streptomyce albus DSM 41398.</title>
        <authorList>
            <person name="Lu C."/>
        </authorList>
    </citation>
    <scope>NUCLEOTIDE SEQUENCE [LARGE SCALE GENOMIC DNA]</scope>
    <source>
        <strain evidence="4">ATCC 21838 / DSM 41398 / FERM P-419 / JCM 4703 / NBRC 107858</strain>
    </source>
</reference>
<proteinExistence type="predicted"/>
<feature type="domain" description="HTH cro/C1-type" evidence="2">
    <location>
        <begin position="42"/>
        <end position="95"/>
    </location>
</feature>
<keyword evidence="3" id="KW-0238">DNA-binding</keyword>
<feature type="region of interest" description="Disordered" evidence="1">
    <location>
        <begin position="1"/>
        <end position="34"/>
    </location>
</feature>
<gene>
    <name evidence="3" type="ORF">SLNWT_2378</name>
</gene>
<evidence type="ECO:0000313" key="3">
    <source>
        <dbReference type="EMBL" id="AJE82754.1"/>
    </source>
</evidence>
<dbReference type="InterPro" id="IPR001387">
    <property type="entry name" value="Cro/C1-type_HTH"/>
</dbReference>
<feature type="compositionally biased region" description="Acidic residues" evidence="1">
    <location>
        <begin position="1"/>
        <end position="16"/>
    </location>
</feature>